<dbReference type="EMBL" id="BMXL01000033">
    <property type="protein sequence ID" value="GHD35294.1"/>
    <property type="molecule type" value="Genomic_DNA"/>
</dbReference>
<dbReference type="Proteomes" id="UP000654947">
    <property type="component" value="Unassembled WGS sequence"/>
</dbReference>
<accession>A0A918XJI2</accession>
<organism evidence="1 2">
    <name type="scientific">Nocardiopsis kunsanensis</name>
    <dbReference type="NCBI Taxonomy" id="141693"/>
    <lineage>
        <taxon>Bacteria</taxon>
        <taxon>Bacillati</taxon>
        <taxon>Actinomycetota</taxon>
        <taxon>Actinomycetes</taxon>
        <taxon>Streptosporangiales</taxon>
        <taxon>Nocardiopsidaceae</taxon>
        <taxon>Nocardiopsis</taxon>
    </lineage>
</organism>
<keyword evidence="2" id="KW-1185">Reference proteome</keyword>
<sequence>MKSNTNLDTDLDLFADEVADDSLGAEELPEVSTGNTFSCAACFGTASGGTKGTGSSFGTASG</sequence>
<name>A0A918XJI2_9ACTN</name>
<dbReference type="AlphaFoldDB" id="A0A918XJI2"/>
<evidence type="ECO:0000313" key="2">
    <source>
        <dbReference type="Proteomes" id="UP000654947"/>
    </source>
</evidence>
<comment type="caution">
    <text evidence="1">The sequence shown here is derived from an EMBL/GenBank/DDBJ whole genome shotgun (WGS) entry which is preliminary data.</text>
</comment>
<protein>
    <recommendedName>
        <fullName evidence="3">Thiocillin family RiPP</fullName>
    </recommendedName>
</protein>
<evidence type="ECO:0008006" key="3">
    <source>
        <dbReference type="Google" id="ProtNLM"/>
    </source>
</evidence>
<dbReference type="RefSeq" id="WP_193518548.1">
    <property type="nucleotide sequence ID" value="NZ_BMXL01000033.1"/>
</dbReference>
<proteinExistence type="predicted"/>
<gene>
    <name evidence="1" type="ORF">GCM10007147_41640</name>
</gene>
<reference evidence="1 2" key="1">
    <citation type="journal article" date="2014" name="Int. J. Syst. Evol. Microbiol.">
        <title>Complete genome sequence of Corynebacterium casei LMG S-19264T (=DSM 44701T), isolated from a smear-ripened cheese.</title>
        <authorList>
            <consortium name="US DOE Joint Genome Institute (JGI-PGF)"/>
            <person name="Walter F."/>
            <person name="Albersmeier A."/>
            <person name="Kalinowski J."/>
            <person name="Ruckert C."/>
        </authorList>
    </citation>
    <scope>NUCLEOTIDE SEQUENCE [LARGE SCALE GENOMIC DNA]</scope>
    <source>
        <strain evidence="1 2">KCTC 19473</strain>
    </source>
</reference>
<evidence type="ECO:0000313" key="1">
    <source>
        <dbReference type="EMBL" id="GHD35294.1"/>
    </source>
</evidence>